<feature type="transmembrane region" description="Helical" evidence="10">
    <location>
        <begin position="432"/>
        <end position="454"/>
    </location>
</feature>
<keyword evidence="3 10" id="KW-0813">Transport</keyword>
<keyword evidence="7 10" id="KW-0472">Membrane</keyword>
<evidence type="ECO:0000256" key="8">
    <source>
        <dbReference type="ARBA" id="ARBA00023177"/>
    </source>
</evidence>
<keyword evidence="8 10" id="KW-0924">Ammonia transport</keyword>
<dbReference type="RefSeq" id="WP_128778923.1">
    <property type="nucleotide sequence ID" value="NZ_RYFI01000021.1"/>
</dbReference>
<keyword evidence="4" id="KW-1003">Cell membrane</keyword>
<feature type="signal peptide" evidence="11">
    <location>
        <begin position="1"/>
        <end position="26"/>
    </location>
</feature>
<evidence type="ECO:0000256" key="4">
    <source>
        <dbReference type="ARBA" id="ARBA00022475"/>
    </source>
</evidence>
<evidence type="ECO:0000256" key="5">
    <source>
        <dbReference type="ARBA" id="ARBA00022692"/>
    </source>
</evidence>
<evidence type="ECO:0000256" key="10">
    <source>
        <dbReference type="RuleBase" id="RU362002"/>
    </source>
</evidence>
<gene>
    <name evidence="13" type="ORF">EK403_18385</name>
</gene>
<comment type="caution">
    <text evidence="13">The sequence shown here is derived from an EMBL/GenBank/DDBJ whole genome shotgun (WGS) entry which is preliminary data.</text>
</comment>
<dbReference type="PANTHER" id="PTHR43029:SF10">
    <property type="entry name" value="AMMONIUM TRANSPORTER MEP2"/>
    <property type="match status" value="1"/>
</dbReference>
<dbReference type="Pfam" id="PF00909">
    <property type="entry name" value="Ammonium_transp"/>
    <property type="match status" value="1"/>
</dbReference>
<keyword evidence="6 10" id="KW-1133">Transmembrane helix</keyword>
<accession>A0A4Q0M8R7</accession>
<reference evidence="13 14" key="1">
    <citation type="submission" date="2018-12" db="EMBL/GenBank/DDBJ databases">
        <title>bacterium Hansschlegelia zhihuaiae S113.</title>
        <authorList>
            <person name="He J."/>
        </authorList>
    </citation>
    <scope>NUCLEOTIDE SEQUENCE [LARGE SCALE GENOMIC DNA]</scope>
    <source>
        <strain evidence="13 14">S 113</strain>
    </source>
</reference>
<proteinExistence type="inferred from homology"/>
<dbReference type="InterPro" id="IPR029020">
    <property type="entry name" value="Ammonium/urea_transptr"/>
</dbReference>
<evidence type="ECO:0000256" key="9">
    <source>
        <dbReference type="ARBA" id="ARBA00050025"/>
    </source>
</evidence>
<dbReference type="Proteomes" id="UP000289708">
    <property type="component" value="Unassembled WGS sequence"/>
</dbReference>
<keyword evidence="11" id="KW-0732">Signal</keyword>
<dbReference type="PANTHER" id="PTHR43029">
    <property type="entry name" value="AMMONIUM TRANSPORTER MEP2"/>
    <property type="match status" value="1"/>
</dbReference>
<protein>
    <recommendedName>
        <fullName evidence="9 10">Ammonium transporter</fullName>
    </recommendedName>
</protein>
<feature type="transmembrane region" description="Helical" evidence="10">
    <location>
        <begin position="84"/>
        <end position="104"/>
    </location>
</feature>
<dbReference type="AlphaFoldDB" id="A0A4Q0M8R7"/>
<dbReference type="InterPro" id="IPR001905">
    <property type="entry name" value="Ammonium_transpt"/>
</dbReference>
<dbReference type="Gene3D" id="1.10.3430.10">
    <property type="entry name" value="Ammonium transporter AmtB like domains"/>
    <property type="match status" value="1"/>
</dbReference>
<evidence type="ECO:0000256" key="7">
    <source>
        <dbReference type="ARBA" id="ARBA00023136"/>
    </source>
</evidence>
<evidence type="ECO:0000256" key="3">
    <source>
        <dbReference type="ARBA" id="ARBA00022448"/>
    </source>
</evidence>
<evidence type="ECO:0000256" key="1">
    <source>
        <dbReference type="ARBA" id="ARBA00004651"/>
    </source>
</evidence>
<comment type="similarity">
    <text evidence="2 10">Belongs to the ammonia transporter channel (TC 1.A.11.2) family.</text>
</comment>
<dbReference type="InterPro" id="IPR018047">
    <property type="entry name" value="Ammonium_transpt_CS"/>
</dbReference>
<dbReference type="InterPro" id="IPR024041">
    <property type="entry name" value="NH4_transpt_AmtB-like_dom"/>
</dbReference>
<sequence>MKLSSVLRWGAPVLAVGLLAAAGAYAQEAAAPAADAAAAAAPAAPTPNKGDTTWMLVSTVLVLLMTVPGLALFYGGLVRTKNMLSVLMQVMAIACLVMIIWAVYGYSLAFSDGGGLNSFVGGFSKAFLAGVTTSTTVESFSRGVVIPELVFVCFQMTFAAITPALIVGAFAERIKFSALLLFTVLWVTFIYFPMAHMVWWWPGPEFASTNPAEATVAGAGLIWSFGAIDFAGGTVVHINAGITALVGALVLGKRVGYGKDLMAPHSLTMTLIGAGLLWVGWFGFNAGSNLESNGYAALAMINTFLATAAAALAWMFVEWMAKGHPSMLGLASGAIAGLVAVTPAAGFAGPMGSIVLGIIAGVICFVACTSIKNALGYDDSLDVFGVHCVGGVIGAILTGVLVNPDLGGAGVVDYTLDNGAGTAGAYSLATQVIAQCKGVLVTLVWSGVGSFILYKIVDVIVGLRVTEEKEREGLDITEHGERAYNM</sequence>
<feature type="transmembrane region" description="Helical" evidence="10">
    <location>
        <begin position="296"/>
        <end position="316"/>
    </location>
</feature>
<evidence type="ECO:0000256" key="6">
    <source>
        <dbReference type="ARBA" id="ARBA00022989"/>
    </source>
</evidence>
<dbReference type="OrthoDB" id="9814202at2"/>
<comment type="subcellular location">
    <subcellularLocation>
        <location evidence="1 10">Cell membrane</location>
        <topology evidence="1 10">Multi-pass membrane protein</topology>
    </subcellularLocation>
</comment>
<feature type="transmembrane region" description="Helical" evidence="10">
    <location>
        <begin position="383"/>
        <end position="402"/>
    </location>
</feature>
<feature type="transmembrane region" description="Helical" evidence="10">
    <location>
        <begin position="328"/>
        <end position="348"/>
    </location>
</feature>
<feature type="transmembrane region" description="Helical" evidence="10">
    <location>
        <begin position="56"/>
        <end position="77"/>
    </location>
</feature>
<feature type="chain" id="PRO_5020398401" description="Ammonium transporter" evidence="11">
    <location>
        <begin position="27"/>
        <end position="486"/>
    </location>
</feature>
<dbReference type="NCBIfam" id="TIGR00836">
    <property type="entry name" value="amt"/>
    <property type="match status" value="1"/>
</dbReference>
<feature type="transmembrane region" description="Helical" evidence="10">
    <location>
        <begin position="263"/>
        <end position="284"/>
    </location>
</feature>
<evidence type="ECO:0000313" key="14">
    <source>
        <dbReference type="Proteomes" id="UP000289708"/>
    </source>
</evidence>
<evidence type="ECO:0000256" key="2">
    <source>
        <dbReference type="ARBA" id="ARBA00005887"/>
    </source>
</evidence>
<keyword evidence="5 10" id="KW-0812">Transmembrane</keyword>
<dbReference type="SUPFAM" id="SSF111352">
    <property type="entry name" value="Ammonium transporter"/>
    <property type="match status" value="1"/>
</dbReference>
<dbReference type="GO" id="GO:0008519">
    <property type="term" value="F:ammonium channel activity"/>
    <property type="evidence" value="ECO:0007669"/>
    <property type="project" value="InterPro"/>
</dbReference>
<dbReference type="FunFam" id="1.10.3430.10:FF:000007">
    <property type="entry name" value="Ammonium transporter"/>
    <property type="match status" value="1"/>
</dbReference>
<organism evidence="13 14">
    <name type="scientific">Hansschlegelia zhihuaiae</name>
    <dbReference type="NCBI Taxonomy" id="405005"/>
    <lineage>
        <taxon>Bacteria</taxon>
        <taxon>Pseudomonadati</taxon>
        <taxon>Pseudomonadota</taxon>
        <taxon>Alphaproteobacteria</taxon>
        <taxon>Hyphomicrobiales</taxon>
        <taxon>Methylopilaceae</taxon>
        <taxon>Hansschlegelia</taxon>
    </lineage>
</organism>
<evidence type="ECO:0000256" key="11">
    <source>
        <dbReference type="SAM" id="SignalP"/>
    </source>
</evidence>
<feature type="transmembrane region" description="Helical" evidence="10">
    <location>
        <begin position="354"/>
        <end position="371"/>
    </location>
</feature>
<feature type="transmembrane region" description="Helical" evidence="10">
    <location>
        <begin position="149"/>
        <end position="171"/>
    </location>
</feature>
<evidence type="ECO:0000313" key="13">
    <source>
        <dbReference type="EMBL" id="RXF69570.1"/>
    </source>
</evidence>
<dbReference type="PROSITE" id="PS01219">
    <property type="entry name" value="AMMONIUM_TRANSP"/>
    <property type="match status" value="1"/>
</dbReference>
<dbReference type="EMBL" id="RYFI01000021">
    <property type="protein sequence ID" value="RXF69570.1"/>
    <property type="molecule type" value="Genomic_DNA"/>
</dbReference>
<feature type="transmembrane region" description="Helical" evidence="10">
    <location>
        <begin position="178"/>
        <end position="201"/>
    </location>
</feature>
<dbReference type="GO" id="GO:0005886">
    <property type="term" value="C:plasma membrane"/>
    <property type="evidence" value="ECO:0007669"/>
    <property type="project" value="UniProtKB-SubCell"/>
</dbReference>
<feature type="domain" description="Ammonium transporter AmtB-like" evidence="12">
    <location>
        <begin position="54"/>
        <end position="484"/>
    </location>
</feature>
<evidence type="ECO:0000259" key="12">
    <source>
        <dbReference type="Pfam" id="PF00909"/>
    </source>
</evidence>
<keyword evidence="14" id="KW-1185">Reference proteome</keyword>
<name>A0A4Q0M8R7_9HYPH</name>
<feature type="transmembrane region" description="Helical" evidence="10">
    <location>
        <begin position="221"/>
        <end position="251"/>
    </location>
</feature>